<feature type="compositionally biased region" description="Pro residues" evidence="1">
    <location>
        <begin position="56"/>
        <end position="72"/>
    </location>
</feature>
<proteinExistence type="predicted"/>
<accession>A0ABZ2HW48</accession>
<gene>
    <name evidence="3" type="ORF">V8Z62_04505</name>
</gene>
<protein>
    <submittedName>
        <fullName evidence="3">Uncharacterized protein</fullName>
    </submittedName>
</protein>
<feature type="compositionally biased region" description="Low complexity" evidence="1">
    <location>
        <begin position="28"/>
        <end position="39"/>
    </location>
</feature>
<feature type="transmembrane region" description="Helical" evidence="2">
    <location>
        <begin position="166"/>
        <end position="187"/>
    </location>
</feature>
<feature type="transmembrane region" description="Helical" evidence="2">
    <location>
        <begin position="139"/>
        <end position="159"/>
    </location>
</feature>
<name>A0ABZ2HW48_9MICO</name>
<keyword evidence="2" id="KW-1133">Transmembrane helix</keyword>
<feature type="transmembrane region" description="Helical" evidence="2">
    <location>
        <begin position="101"/>
        <end position="119"/>
    </location>
</feature>
<organism evidence="3 4">
    <name type="scientific">Microbacterium paraoxydans</name>
    <dbReference type="NCBI Taxonomy" id="199592"/>
    <lineage>
        <taxon>Bacteria</taxon>
        <taxon>Bacillati</taxon>
        <taxon>Actinomycetota</taxon>
        <taxon>Actinomycetes</taxon>
        <taxon>Micrococcales</taxon>
        <taxon>Microbacteriaceae</taxon>
        <taxon>Microbacterium</taxon>
    </lineage>
</organism>
<evidence type="ECO:0000256" key="1">
    <source>
        <dbReference type="SAM" id="MobiDB-lite"/>
    </source>
</evidence>
<dbReference type="Proteomes" id="UP001377573">
    <property type="component" value="Chromosome"/>
</dbReference>
<keyword evidence="2" id="KW-0812">Transmembrane</keyword>
<reference evidence="3 4" key="1">
    <citation type="submission" date="2024-02" db="EMBL/GenBank/DDBJ databases">
        <authorList>
            <person name="Alasadi S."/>
            <person name="Hussein S.A."/>
        </authorList>
    </citation>
    <scope>NUCLEOTIDE SEQUENCE [LARGE SCALE GENOMIC DNA]</scope>
    <source>
        <strain evidence="3 4">GJ_SRA_44_2022</strain>
    </source>
</reference>
<sequence length="195" mass="19573">MSDPQQPGHPSHDGAGDPAVPPPPSLPAEPQYPGAQAPAPGAPYAPAPGGGHVFPTAPPQAFPTASPQPSPTAPGFVPGSAGIPPYGTPAPRASGDGLGRAAFTVALVTLVIDLFLILARPFVYMSDRTYSMIGLIEGASGILTFLGYGAALVLGLIAARRPGPRLLAGIAVGISGAGLLTMVLSWLSSNFYGFL</sequence>
<dbReference type="EMBL" id="CP146240">
    <property type="protein sequence ID" value="WWS85491.1"/>
    <property type="molecule type" value="Genomic_DNA"/>
</dbReference>
<keyword evidence="4" id="KW-1185">Reference proteome</keyword>
<evidence type="ECO:0000256" key="2">
    <source>
        <dbReference type="SAM" id="Phobius"/>
    </source>
</evidence>
<feature type="region of interest" description="Disordered" evidence="1">
    <location>
        <begin position="1"/>
        <end position="88"/>
    </location>
</feature>
<keyword evidence="2" id="KW-0472">Membrane</keyword>
<evidence type="ECO:0000313" key="3">
    <source>
        <dbReference type="EMBL" id="WWS85491.1"/>
    </source>
</evidence>
<evidence type="ECO:0000313" key="4">
    <source>
        <dbReference type="Proteomes" id="UP001377573"/>
    </source>
</evidence>
<dbReference type="RefSeq" id="WP_338566888.1">
    <property type="nucleotide sequence ID" value="NZ_CP146240.1"/>
</dbReference>